<gene>
    <name evidence="1" type="ORF">1948</name>
</gene>
<proteinExistence type="predicted"/>
<dbReference type="RefSeq" id="WP_242847526.1">
    <property type="nucleotide sequence ID" value="NZ_CGIH01000031.1"/>
</dbReference>
<reference evidence="1 2" key="1">
    <citation type="submission" date="2015-03" db="EMBL/GenBank/DDBJ databases">
        <authorList>
            <person name="Murphy D."/>
        </authorList>
    </citation>
    <scope>NUCLEOTIDE SEQUENCE [LARGE SCALE GENOMIC DNA]</scope>
    <source>
        <strain evidence="1 2">OL-4</strain>
    </source>
</reference>
<protein>
    <submittedName>
        <fullName evidence="1">Uncharacterized</fullName>
    </submittedName>
</protein>
<name>A0A0E4GCJ2_9FIRM</name>
<evidence type="ECO:0000313" key="1">
    <source>
        <dbReference type="EMBL" id="CFX82205.1"/>
    </source>
</evidence>
<dbReference type="AlphaFoldDB" id="A0A0E4GCJ2"/>
<sequence>MRCFIADAILDRIVHDSYIIEIHSDPDDDDSTRQLYGIKGTKQD</sequence>
<dbReference type="STRING" id="690567.1948"/>
<keyword evidence="2" id="KW-1185">Reference proteome</keyword>
<dbReference type="Proteomes" id="UP000045545">
    <property type="component" value="Unassembled WGS sequence"/>
</dbReference>
<accession>A0A0E4GCJ2</accession>
<dbReference type="EMBL" id="CGIH01000031">
    <property type="protein sequence ID" value="CFX82205.1"/>
    <property type="molecule type" value="Genomic_DNA"/>
</dbReference>
<organism evidence="1 2">
    <name type="scientific">Syntrophomonas zehnderi OL-4</name>
    <dbReference type="NCBI Taxonomy" id="690567"/>
    <lineage>
        <taxon>Bacteria</taxon>
        <taxon>Bacillati</taxon>
        <taxon>Bacillota</taxon>
        <taxon>Clostridia</taxon>
        <taxon>Eubacteriales</taxon>
        <taxon>Syntrophomonadaceae</taxon>
        <taxon>Syntrophomonas</taxon>
    </lineage>
</organism>
<evidence type="ECO:0000313" key="2">
    <source>
        <dbReference type="Proteomes" id="UP000045545"/>
    </source>
</evidence>